<dbReference type="Gramene" id="KGN66463">
    <property type="protein sequence ID" value="KGN66463"/>
    <property type="gene ID" value="Csa_1G612870"/>
</dbReference>
<keyword evidence="3" id="KW-1185">Reference proteome</keyword>
<dbReference type="EMBL" id="CM002922">
    <property type="protein sequence ID" value="KGN66463.1"/>
    <property type="molecule type" value="Genomic_DNA"/>
</dbReference>
<feature type="region of interest" description="Disordered" evidence="1">
    <location>
        <begin position="38"/>
        <end position="68"/>
    </location>
</feature>
<reference evidence="2 3" key="4">
    <citation type="journal article" date="2011" name="BMC Genomics">
        <title>RNA-Seq improves annotation of protein-coding genes in the cucumber genome.</title>
        <authorList>
            <person name="Li Z."/>
            <person name="Zhang Z."/>
            <person name="Yan P."/>
            <person name="Huang S."/>
            <person name="Fei Z."/>
            <person name="Lin K."/>
        </authorList>
    </citation>
    <scope>NUCLEOTIDE SEQUENCE [LARGE SCALE GENOMIC DNA]</scope>
    <source>
        <strain evidence="3">cv. 9930</strain>
    </source>
</reference>
<dbReference type="AlphaFoldDB" id="A0A0A0LXG5"/>
<evidence type="ECO:0000313" key="3">
    <source>
        <dbReference type="Proteomes" id="UP000029981"/>
    </source>
</evidence>
<reference evidence="2 3" key="2">
    <citation type="journal article" date="2009" name="PLoS ONE">
        <title>An integrated genetic and cytogenetic map of the cucumber genome.</title>
        <authorList>
            <person name="Ren Y."/>
            <person name="Zhang Z."/>
            <person name="Liu J."/>
            <person name="Staub J.E."/>
            <person name="Han Y."/>
            <person name="Cheng Z."/>
            <person name="Li X."/>
            <person name="Lu J."/>
            <person name="Miao H."/>
            <person name="Kang H."/>
            <person name="Xie B."/>
            <person name="Gu X."/>
            <person name="Wang X."/>
            <person name="Du Y."/>
            <person name="Jin W."/>
            <person name="Huang S."/>
        </authorList>
    </citation>
    <scope>NUCLEOTIDE SEQUENCE [LARGE SCALE GENOMIC DNA]</scope>
    <source>
        <strain evidence="3">cv. 9930</strain>
    </source>
</reference>
<gene>
    <name evidence="2" type="ORF">Csa_1G612870</name>
</gene>
<proteinExistence type="predicted"/>
<name>A0A0A0LXG5_CUCSA</name>
<evidence type="ECO:0000313" key="2">
    <source>
        <dbReference type="EMBL" id="KGN66463.1"/>
    </source>
</evidence>
<protein>
    <submittedName>
        <fullName evidence="2">Uncharacterized protein</fullName>
    </submittedName>
</protein>
<dbReference type="Proteomes" id="UP000029981">
    <property type="component" value="Chromosome 1"/>
</dbReference>
<evidence type="ECO:0000256" key="1">
    <source>
        <dbReference type="SAM" id="MobiDB-lite"/>
    </source>
</evidence>
<reference evidence="2 3" key="3">
    <citation type="journal article" date="2010" name="BMC Genomics">
        <title>Transcriptome sequencing and comparative analysis of cucumber flowers with different sex types.</title>
        <authorList>
            <person name="Guo S."/>
            <person name="Zheng Y."/>
            <person name="Joung J.G."/>
            <person name="Liu S."/>
            <person name="Zhang Z."/>
            <person name="Crasta O.R."/>
            <person name="Sobral B.W."/>
            <person name="Xu Y."/>
            <person name="Huang S."/>
            <person name="Fei Z."/>
        </authorList>
    </citation>
    <scope>NUCLEOTIDE SEQUENCE [LARGE SCALE GENOMIC DNA]</scope>
    <source>
        <strain evidence="3">cv. 9930</strain>
    </source>
</reference>
<sequence>MSSHLLRSATARPDPQSPFCSLVSALCLRKHRLYPLLNRTPILQTPSTRHSRPRSSDTTPNPFLQTLP</sequence>
<reference evidence="2 3" key="1">
    <citation type="journal article" date="2009" name="Nat. Genet.">
        <title>The genome of the cucumber, Cucumis sativus L.</title>
        <authorList>
            <person name="Huang S."/>
            <person name="Li R."/>
            <person name="Zhang Z."/>
            <person name="Li L."/>
            <person name="Gu X."/>
            <person name="Fan W."/>
            <person name="Lucas W.J."/>
            <person name="Wang X."/>
            <person name="Xie B."/>
            <person name="Ni P."/>
            <person name="Ren Y."/>
            <person name="Zhu H."/>
            <person name="Li J."/>
            <person name="Lin K."/>
            <person name="Jin W."/>
            <person name="Fei Z."/>
            <person name="Li G."/>
            <person name="Staub J."/>
            <person name="Kilian A."/>
            <person name="van der Vossen E.A."/>
            <person name="Wu Y."/>
            <person name="Guo J."/>
            <person name="He J."/>
            <person name="Jia Z."/>
            <person name="Ren Y."/>
            <person name="Tian G."/>
            <person name="Lu Y."/>
            <person name="Ruan J."/>
            <person name="Qian W."/>
            <person name="Wang M."/>
            <person name="Huang Q."/>
            <person name="Li B."/>
            <person name="Xuan Z."/>
            <person name="Cao J."/>
            <person name="Asan"/>
            <person name="Wu Z."/>
            <person name="Zhang J."/>
            <person name="Cai Q."/>
            <person name="Bai Y."/>
            <person name="Zhao B."/>
            <person name="Han Y."/>
            <person name="Li Y."/>
            <person name="Li X."/>
            <person name="Wang S."/>
            <person name="Shi Q."/>
            <person name="Liu S."/>
            <person name="Cho W.K."/>
            <person name="Kim J.Y."/>
            <person name="Xu Y."/>
            <person name="Heller-Uszynska K."/>
            <person name="Miao H."/>
            <person name="Cheng Z."/>
            <person name="Zhang S."/>
            <person name="Wu J."/>
            <person name="Yang Y."/>
            <person name="Kang H."/>
            <person name="Li M."/>
            <person name="Liang H."/>
            <person name="Ren X."/>
            <person name="Shi Z."/>
            <person name="Wen M."/>
            <person name="Jian M."/>
            <person name="Yang H."/>
            <person name="Zhang G."/>
            <person name="Yang Z."/>
            <person name="Chen R."/>
            <person name="Liu S."/>
            <person name="Li J."/>
            <person name="Ma L."/>
            <person name="Liu H."/>
            <person name="Zhou Y."/>
            <person name="Zhao J."/>
            <person name="Fang X."/>
            <person name="Li G."/>
            <person name="Fang L."/>
            <person name="Li Y."/>
            <person name="Liu D."/>
            <person name="Zheng H."/>
            <person name="Zhang Y."/>
            <person name="Qin N."/>
            <person name="Li Z."/>
            <person name="Yang G."/>
            <person name="Yang S."/>
            <person name="Bolund L."/>
            <person name="Kristiansen K."/>
            <person name="Zheng H."/>
            <person name="Li S."/>
            <person name="Zhang X."/>
            <person name="Yang H."/>
            <person name="Wang J."/>
            <person name="Sun R."/>
            <person name="Zhang B."/>
            <person name="Jiang S."/>
            <person name="Wang J."/>
            <person name="Du Y."/>
            <person name="Li S."/>
        </authorList>
    </citation>
    <scope>NUCLEOTIDE SEQUENCE [LARGE SCALE GENOMIC DNA]</scope>
    <source>
        <strain evidence="3">cv. 9930</strain>
    </source>
</reference>
<organism evidence="2 3">
    <name type="scientific">Cucumis sativus</name>
    <name type="common">Cucumber</name>
    <dbReference type="NCBI Taxonomy" id="3659"/>
    <lineage>
        <taxon>Eukaryota</taxon>
        <taxon>Viridiplantae</taxon>
        <taxon>Streptophyta</taxon>
        <taxon>Embryophyta</taxon>
        <taxon>Tracheophyta</taxon>
        <taxon>Spermatophyta</taxon>
        <taxon>Magnoliopsida</taxon>
        <taxon>eudicotyledons</taxon>
        <taxon>Gunneridae</taxon>
        <taxon>Pentapetalae</taxon>
        <taxon>rosids</taxon>
        <taxon>fabids</taxon>
        <taxon>Cucurbitales</taxon>
        <taxon>Cucurbitaceae</taxon>
        <taxon>Benincaseae</taxon>
        <taxon>Cucumis</taxon>
    </lineage>
</organism>
<accession>A0A0A0LXG5</accession>